<accession>A0A9P1BZ71</accession>
<dbReference type="EMBL" id="CAMXCT030000719">
    <property type="protein sequence ID" value="CAL4769784.1"/>
    <property type="molecule type" value="Genomic_DNA"/>
</dbReference>
<dbReference type="CDD" id="cd00105">
    <property type="entry name" value="KH-I"/>
    <property type="match status" value="1"/>
</dbReference>
<reference evidence="3" key="1">
    <citation type="submission" date="2022-10" db="EMBL/GenBank/DDBJ databases">
        <authorList>
            <person name="Chen Y."/>
            <person name="Dougan E. K."/>
            <person name="Chan C."/>
            <person name="Rhodes N."/>
            <person name="Thang M."/>
        </authorList>
    </citation>
    <scope>NUCLEOTIDE SEQUENCE</scope>
</reference>
<dbReference type="EMBL" id="CAMXCT020000719">
    <property type="protein sequence ID" value="CAL1135847.1"/>
    <property type="molecule type" value="Genomic_DNA"/>
</dbReference>
<protein>
    <submittedName>
        <fullName evidence="5">Far upstream element-binding protein 2</fullName>
    </submittedName>
</protein>
<keyword evidence="6" id="KW-1185">Reference proteome</keyword>
<gene>
    <name evidence="3" type="ORF">C1SCF055_LOCUS10163</name>
</gene>
<evidence type="ECO:0000259" key="2">
    <source>
        <dbReference type="SMART" id="SM00322"/>
    </source>
</evidence>
<dbReference type="Gene3D" id="3.30.1370.10">
    <property type="entry name" value="K Homology domain, type 1"/>
    <property type="match status" value="1"/>
</dbReference>
<name>A0A9P1BZ71_9DINO</name>
<evidence type="ECO:0000313" key="3">
    <source>
        <dbReference type="EMBL" id="CAI3982472.1"/>
    </source>
</evidence>
<evidence type="ECO:0000313" key="5">
    <source>
        <dbReference type="EMBL" id="CAL4769784.1"/>
    </source>
</evidence>
<evidence type="ECO:0000256" key="1">
    <source>
        <dbReference type="PROSITE-ProRule" id="PRU00117"/>
    </source>
</evidence>
<comment type="caution">
    <text evidence="3">The sequence shown here is derived from an EMBL/GenBank/DDBJ whole genome shotgun (WGS) entry which is preliminary data.</text>
</comment>
<dbReference type="GO" id="GO:0003723">
    <property type="term" value="F:RNA binding"/>
    <property type="evidence" value="ECO:0007669"/>
    <property type="project" value="UniProtKB-UniRule"/>
</dbReference>
<dbReference type="SUPFAM" id="SSF54791">
    <property type="entry name" value="Eukaryotic type KH-domain (KH-domain type I)"/>
    <property type="match status" value="1"/>
</dbReference>
<dbReference type="AlphaFoldDB" id="A0A9P1BZ71"/>
<feature type="domain" description="K Homology" evidence="2">
    <location>
        <begin position="32"/>
        <end position="102"/>
    </location>
</feature>
<dbReference type="InterPro" id="IPR004087">
    <property type="entry name" value="KH_dom"/>
</dbReference>
<dbReference type="SMART" id="SM00322">
    <property type="entry name" value="KH"/>
    <property type="match status" value="1"/>
</dbReference>
<dbReference type="OrthoDB" id="442947at2759"/>
<reference evidence="4" key="2">
    <citation type="submission" date="2024-04" db="EMBL/GenBank/DDBJ databases">
        <authorList>
            <person name="Chen Y."/>
            <person name="Shah S."/>
            <person name="Dougan E. K."/>
            <person name="Thang M."/>
            <person name="Chan C."/>
        </authorList>
    </citation>
    <scope>NUCLEOTIDE SEQUENCE [LARGE SCALE GENOMIC DNA]</scope>
</reference>
<sequence length="110" mass="12094">MSAVQLAERRIQSSISLANKDPKQGFGEFRQDTETTEMEVQQRLVGWILGKSGMVLKQIELQSGASVTIDQSTKELGFSKLRITGGFAQRVAARRLIEEKLVEADAAGAR</sequence>
<dbReference type="EMBL" id="CAMXCT010000719">
    <property type="protein sequence ID" value="CAI3982472.1"/>
    <property type="molecule type" value="Genomic_DNA"/>
</dbReference>
<proteinExistence type="predicted"/>
<dbReference type="InterPro" id="IPR036612">
    <property type="entry name" value="KH_dom_type_1_sf"/>
</dbReference>
<dbReference type="PROSITE" id="PS50084">
    <property type="entry name" value="KH_TYPE_1"/>
    <property type="match status" value="1"/>
</dbReference>
<evidence type="ECO:0000313" key="4">
    <source>
        <dbReference type="EMBL" id="CAL1135847.1"/>
    </source>
</evidence>
<organism evidence="3">
    <name type="scientific">Cladocopium goreaui</name>
    <dbReference type="NCBI Taxonomy" id="2562237"/>
    <lineage>
        <taxon>Eukaryota</taxon>
        <taxon>Sar</taxon>
        <taxon>Alveolata</taxon>
        <taxon>Dinophyceae</taxon>
        <taxon>Suessiales</taxon>
        <taxon>Symbiodiniaceae</taxon>
        <taxon>Cladocopium</taxon>
    </lineage>
</organism>
<dbReference type="Proteomes" id="UP001152797">
    <property type="component" value="Unassembled WGS sequence"/>
</dbReference>
<evidence type="ECO:0000313" key="6">
    <source>
        <dbReference type="Proteomes" id="UP001152797"/>
    </source>
</evidence>
<keyword evidence="1" id="KW-0694">RNA-binding</keyword>
<dbReference type="Pfam" id="PF00013">
    <property type="entry name" value="KH_1"/>
    <property type="match status" value="1"/>
</dbReference>
<dbReference type="InterPro" id="IPR004088">
    <property type="entry name" value="KH_dom_type_1"/>
</dbReference>